<dbReference type="InterPro" id="IPR055985">
    <property type="entry name" value="DUF7563"/>
</dbReference>
<dbReference type="EMBL" id="AOHU01000035">
    <property type="protein sequence ID" value="ELY35075.1"/>
    <property type="molecule type" value="Genomic_DNA"/>
</dbReference>
<organism evidence="2 3">
    <name type="scientific">Haloferax volcanii (strain ATCC 29605 / DSM 3757 / JCM 8879 / NBRC 14742 / NCIMB 2012 / VKM B-1768 / DS2)</name>
    <name type="common">Halobacterium volcanii</name>
    <dbReference type="NCBI Taxonomy" id="309800"/>
    <lineage>
        <taxon>Archaea</taxon>
        <taxon>Methanobacteriati</taxon>
        <taxon>Methanobacteriota</taxon>
        <taxon>Stenosarchaea group</taxon>
        <taxon>Halobacteria</taxon>
        <taxon>Halobacteriales</taxon>
        <taxon>Haloferacaceae</taxon>
        <taxon>Haloferax</taxon>
    </lineage>
</organism>
<name>L9VD14_HALVD</name>
<evidence type="ECO:0000313" key="3">
    <source>
        <dbReference type="Proteomes" id="UP000011532"/>
    </source>
</evidence>
<protein>
    <recommendedName>
        <fullName evidence="4">Small CPxCG-related zinc finger protein</fullName>
    </recommendedName>
</protein>
<dbReference type="Proteomes" id="UP000011532">
    <property type="component" value="Unassembled WGS sequence"/>
</dbReference>
<reference evidence="2 3" key="2">
    <citation type="journal article" date="2014" name="PLoS Genet.">
        <title>Phylogenetically driven sequencing of extremely halophilic archaea reveals strategies for static and dynamic osmo-response.</title>
        <authorList>
            <person name="Becker E.A."/>
            <person name="Seitzer P.M."/>
            <person name="Tritt A."/>
            <person name="Larsen D."/>
            <person name="Krusor M."/>
            <person name="Yao A.I."/>
            <person name="Wu D."/>
            <person name="Madern D."/>
            <person name="Eisen J.A."/>
            <person name="Darling A.E."/>
            <person name="Facciotti M.T."/>
        </authorList>
    </citation>
    <scope>NUCLEOTIDE SEQUENCE [LARGE SCALE GENOMIC DNA]</scope>
    <source>
        <strain evidence="3">ATCC 29605 / DSM 3757 / JCM 8879 / NBRC 14742 / NCIMB 2012 / VKM B-1768 / DS2</strain>
    </source>
</reference>
<comment type="caution">
    <text evidence="2">The sequence shown here is derived from an EMBL/GenBank/DDBJ whole genome shotgun (WGS) entry which is preliminary data.</text>
</comment>
<dbReference type="AlphaFoldDB" id="L9VD14"/>
<accession>L9VD14</accession>
<evidence type="ECO:0000313" key="2">
    <source>
        <dbReference type="EMBL" id="ELY35075.1"/>
    </source>
</evidence>
<dbReference type="PATRIC" id="fig|309800.29.peg.872"/>
<evidence type="ECO:0008006" key="4">
    <source>
        <dbReference type="Google" id="ProtNLM"/>
    </source>
</evidence>
<feature type="region of interest" description="Disordered" evidence="1">
    <location>
        <begin position="55"/>
        <end position="81"/>
    </location>
</feature>
<proteinExistence type="predicted"/>
<reference evidence="3" key="1">
    <citation type="submission" date="2012-11" db="EMBL/GenBank/DDBJ databases">
        <authorList>
            <person name="Becker E.A."/>
            <person name="Seitzer P."/>
            <person name="Tritt A."/>
            <person name="Larsen D."/>
            <person name="Yao A."/>
            <person name="Wu D."/>
            <person name="Darling A."/>
            <person name="Eisen J.A."/>
            <person name="Facciotti M.T."/>
        </authorList>
    </citation>
    <scope>NUCLEOTIDE SEQUENCE [LARGE SCALE GENOMIC DNA]</scope>
    <source>
        <strain evidence="3">ATCC 29605 / DSM 3757 / JCM 8879 / NBRC 14742 / NCIMB 2012 / VKM B-1768 / DS2</strain>
    </source>
</reference>
<evidence type="ECO:0000256" key="1">
    <source>
        <dbReference type="SAM" id="MobiDB-lite"/>
    </source>
</evidence>
<gene>
    <name evidence="2" type="ORF">C498_04490</name>
</gene>
<sequence>MVGMMLLDSESRKSSCLNCGSHVTRDFRRVYGDREDRAHRCHECDTLVRLQRGSAGGLDVPIPDPWDGAPGRHGGNPERWQ</sequence>
<dbReference type="Pfam" id="PF24444">
    <property type="entry name" value="DUF7563"/>
    <property type="match status" value="1"/>
</dbReference>